<feature type="domain" description="GH16" evidence="2">
    <location>
        <begin position="1"/>
        <end position="224"/>
    </location>
</feature>
<evidence type="ECO:0000256" key="1">
    <source>
        <dbReference type="ARBA" id="ARBA00006865"/>
    </source>
</evidence>
<dbReference type="Proteomes" id="UP001178507">
    <property type="component" value="Unassembled WGS sequence"/>
</dbReference>
<dbReference type="SUPFAM" id="SSF49899">
    <property type="entry name" value="Concanavalin A-like lectins/glucanases"/>
    <property type="match status" value="1"/>
</dbReference>
<dbReference type="Pfam" id="PF00722">
    <property type="entry name" value="Glyco_hydro_16"/>
    <property type="match status" value="1"/>
</dbReference>
<dbReference type="Gene3D" id="2.60.120.200">
    <property type="match status" value="1"/>
</dbReference>
<sequence>MAGLNVTACRSAACREENAQVAGGFLRILSERDGQDATRYYSAAVTTKDRVAWSSAQQPFRLCVRAQLPLNSKGVWPAHWMLPQNGYSDRCLDEGEMDITEMVSSDGLAYNTYHWMSSWPGAHCGKFEEFHKSVASSHKVPSYNTEFHEYAVERSSSRITFAIDGHVTGSFSAERNNFVVSETPFFLILNTAIGGGWPGAPSAETQMPVEHLIDWVRVVRKSEASTVANGGFQVSSEIRRHTAL</sequence>
<evidence type="ECO:0000259" key="2">
    <source>
        <dbReference type="PROSITE" id="PS51762"/>
    </source>
</evidence>
<dbReference type="GO" id="GO:0005975">
    <property type="term" value="P:carbohydrate metabolic process"/>
    <property type="evidence" value="ECO:0007669"/>
    <property type="project" value="InterPro"/>
</dbReference>
<dbReference type="AlphaFoldDB" id="A0AA36NHS2"/>
<dbReference type="InterPro" id="IPR000757">
    <property type="entry name" value="Beta-glucanase-like"/>
</dbReference>
<evidence type="ECO:0000313" key="3">
    <source>
        <dbReference type="EMBL" id="CAJ1402728.1"/>
    </source>
</evidence>
<dbReference type="InterPro" id="IPR050546">
    <property type="entry name" value="Glycosyl_Hydrlase_16"/>
</dbReference>
<comment type="caution">
    <text evidence="3">The sequence shown here is derived from an EMBL/GenBank/DDBJ whole genome shotgun (WGS) entry which is preliminary data.</text>
</comment>
<accession>A0AA36NHS2</accession>
<dbReference type="EMBL" id="CAUJNA010003465">
    <property type="protein sequence ID" value="CAJ1402728.1"/>
    <property type="molecule type" value="Genomic_DNA"/>
</dbReference>
<comment type="similarity">
    <text evidence="1">Belongs to the glycosyl hydrolase 16 family.</text>
</comment>
<dbReference type="PANTHER" id="PTHR10963">
    <property type="entry name" value="GLYCOSYL HYDROLASE-RELATED"/>
    <property type="match status" value="1"/>
</dbReference>
<organism evidence="3 4">
    <name type="scientific">Effrenium voratum</name>
    <dbReference type="NCBI Taxonomy" id="2562239"/>
    <lineage>
        <taxon>Eukaryota</taxon>
        <taxon>Sar</taxon>
        <taxon>Alveolata</taxon>
        <taxon>Dinophyceae</taxon>
        <taxon>Suessiales</taxon>
        <taxon>Symbiodiniaceae</taxon>
        <taxon>Effrenium</taxon>
    </lineage>
</organism>
<dbReference type="PROSITE" id="PS51762">
    <property type="entry name" value="GH16_2"/>
    <property type="match status" value="1"/>
</dbReference>
<proteinExistence type="inferred from homology"/>
<protein>
    <recommendedName>
        <fullName evidence="2">GH16 domain-containing protein</fullName>
    </recommendedName>
</protein>
<keyword evidence="4" id="KW-1185">Reference proteome</keyword>
<dbReference type="GO" id="GO:0004553">
    <property type="term" value="F:hydrolase activity, hydrolyzing O-glycosyl compounds"/>
    <property type="evidence" value="ECO:0007669"/>
    <property type="project" value="InterPro"/>
</dbReference>
<dbReference type="InterPro" id="IPR013320">
    <property type="entry name" value="ConA-like_dom_sf"/>
</dbReference>
<dbReference type="PANTHER" id="PTHR10963:SF55">
    <property type="entry name" value="GLYCOSIDE HYDROLASE FAMILY 16 PROTEIN"/>
    <property type="match status" value="1"/>
</dbReference>
<evidence type="ECO:0000313" key="4">
    <source>
        <dbReference type="Proteomes" id="UP001178507"/>
    </source>
</evidence>
<gene>
    <name evidence="3" type="ORF">EVOR1521_LOCUS25549</name>
</gene>
<dbReference type="CDD" id="cd08023">
    <property type="entry name" value="GH16_laminarinase_like"/>
    <property type="match status" value="1"/>
</dbReference>
<name>A0AA36NHS2_9DINO</name>
<reference evidence="3" key="1">
    <citation type="submission" date="2023-08" db="EMBL/GenBank/DDBJ databases">
        <authorList>
            <person name="Chen Y."/>
            <person name="Shah S."/>
            <person name="Dougan E. K."/>
            <person name="Thang M."/>
            <person name="Chan C."/>
        </authorList>
    </citation>
    <scope>NUCLEOTIDE SEQUENCE</scope>
</reference>